<gene>
    <name evidence="1" type="ORF">SDC9_61733</name>
</gene>
<protein>
    <submittedName>
        <fullName evidence="1">Uncharacterized protein</fullName>
    </submittedName>
</protein>
<dbReference type="InterPro" id="IPR024078">
    <property type="entry name" value="LmbE-like_dom_sf"/>
</dbReference>
<dbReference type="AlphaFoldDB" id="A0A644XMS3"/>
<dbReference type="Gene3D" id="3.40.50.10320">
    <property type="entry name" value="LmbE-like"/>
    <property type="match status" value="1"/>
</dbReference>
<reference evidence="1" key="1">
    <citation type="submission" date="2019-08" db="EMBL/GenBank/DDBJ databases">
        <authorList>
            <person name="Kucharzyk K."/>
            <person name="Murdoch R.W."/>
            <person name="Higgins S."/>
            <person name="Loffler F."/>
        </authorList>
    </citation>
    <scope>NUCLEOTIDE SEQUENCE</scope>
</reference>
<name>A0A644XMS3_9ZZZZ</name>
<organism evidence="1">
    <name type="scientific">bioreactor metagenome</name>
    <dbReference type="NCBI Taxonomy" id="1076179"/>
    <lineage>
        <taxon>unclassified sequences</taxon>
        <taxon>metagenomes</taxon>
        <taxon>ecological metagenomes</taxon>
    </lineage>
</organism>
<accession>A0A644XMS3</accession>
<proteinExistence type="predicted"/>
<sequence length="289" mass="32758">MLSPHLDDALFSASEVIRSTTTEVWTVFAGEPQPALTTAWDRTCGFPDSHALMIERLDEDKRAFADTQADIRHLPYLDGAYTTPERRAADLEDLRRELSAWIEQHSGDQPIVVLPAGAGVPVADPLGDRMAHVTHRIASTPGILAPLVQPLRGLKHRLYQHRRRSAQGQGLAVNEDHRAVRDTALALLRRDPRVTVVLMEDLPYLWWHPADDAVKEAAAKNGLNATKRRLIVDRRWKNEHISEYTSQLHTMDVDQNRLAKTETLPENEYYWILNRETNPPLTVPESLQD</sequence>
<dbReference type="SUPFAM" id="SSF102588">
    <property type="entry name" value="LmbE-like"/>
    <property type="match status" value="1"/>
</dbReference>
<dbReference type="EMBL" id="VSSQ01002431">
    <property type="protein sequence ID" value="MPM15364.1"/>
    <property type="molecule type" value="Genomic_DNA"/>
</dbReference>
<evidence type="ECO:0000313" key="1">
    <source>
        <dbReference type="EMBL" id="MPM15364.1"/>
    </source>
</evidence>
<comment type="caution">
    <text evidence="1">The sequence shown here is derived from an EMBL/GenBank/DDBJ whole genome shotgun (WGS) entry which is preliminary data.</text>
</comment>